<accession>D2RF49</accession>
<dbReference type="KEGG" id="apo:Arcpr_1697"/>
<evidence type="ECO:0000313" key="1">
    <source>
        <dbReference type="EMBL" id="ADB58743.1"/>
    </source>
</evidence>
<gene>
    <name evidence="1" type="ordered locus">Arcpr_1697</name>
</gene>
<proteinExistence type="predicted"/>
<protein>
    <recommendedName>
        <fullName evidence="3">SpoVT-AbrB domain-containing protein</fullName>
    </recommendedName>
</protein>
<name>D2RF49_ARCPA</name>
<evidence type="ECO:0000313" key="2">
    <source>
        <dbReference type="Proteomes" id="UP000001901"/>
    </source>
</evidence>
<dbReference type="RefSeq" id="WP_012941078.1">
    <property type="nucleotide sequence ID" value="NC_013741.1"/>
</dbReference>
<organism evidence="1 2">
    <name type="scientific">Archaeoglobus profundus (strain DSM 5631 / JCM 9629 / NBRC 100127 / Av18)</name>
    <dbReference type="NCBI Taxonomy" id="572546"/>
    <lineage>
        <taxon>Archaea</taxon>
        <taxon>Methanobacteriati</taxon>
        <taxon>Methanobacteriota</taxon>
        <taxon>Archaeoglobi</taxon>
        <taxon>Archaeoglobales</taxon>
        <taxon>Archaeoglobaceae</taxon>
        <taxon>Archaeoglobus</taxon>
    </lineage>
</organism>
<dbReference type="PaxDb" id="572546-Arcpr_1697"/>
<evidence type="ECO:0008006" key="3">
    <source>
        <dbReference type="Google" id="ProtNLM"/>
    </source>
</evidence>
<keyword evidence="2" id="KW-1185">Reference proteome</keyword>
<reference evidence="1 2" key="1">
    <citation type="journal article" date="2010" name="Stand. Genomic Sci.">
        <title>Complete genome sequence of Archaeoglobus profundus type strain (AV18).</title>
        <authorList>
            <person name="von Jan M."/>
            <person name="Lapidus A."/>
            <person name="Del Rio T.G."/>
            <person name="Copeland A."/>
            <person name="Tice H."/>
            <person name="Cheng J.F."/>
            <person name="Lucas S."/>
            <person name="Chen F."/>
            <person name="Nolan M."/>
            <person name="Goodwin L."/>
            <person name="Han C."/>
            <person name="Pitluck S."/>
            <person name="Liolios K."/>
            <person name="Ivanova N."/>
            <person name="Mavromatis K."/>
            <person name="Ovchinnikova G."/>
            <person name="Chertkov O."/>
            <person name="Pati A."/>
            <person name="Chen A."/>
            <person name="Palaniappan K."/>
            <person name="Land M."/>
            <person name="Hauser L."/>
            <person name="Chang Y.J."/>
            <person name="Jeffries C.D."/>
            <person name="Saunders E."/>
            <person name="Brettin T."/>
            <person name="Detter J.C."/>
            <person name="Chain P."/>
            <person name="Eichinger K."/>
            <person name="Huber H."/>
            <person name="Spring S."/>
            <person name="Rohde M."/>
            <person name="Goker M."/>
            <person name="Wirth R."/>
            <person name="Woyke T."/>
            <person name="Bristow J."/>
            <person name="Eisen J.A."/>
            <person name="Markowitz V."/>
            <person name="Hugenholtz P."/>
            <person name="Kyrpides N.C."/>
            <person name="Klenk H.P."/>
        </authorList>
    </citation>
    <scope>NUCLEOTIDE SEQUENCE [LARGE SCALE GENOMIC DNA]</scope>
    <source>
        <strain evidence="2">DSM 5631 / JCM 9629 / NBRC 100127 / Av18</strain>
    </source>
</reference>
<dbReference type="GeneID" id="8740390"/>
<dbReference type="AlphaFoldDB" id="D2RF49"/>
<dbReference type="HOGENOM" id="CLU_2949078_0_0_2"/>
<dbReference type="Proteomes" id="UP000001901">
    <property type="component" value="Chromosome"/>
</dbReference>
<sequence length="59" mass="6596">MGLMKPTWRRKIRRVGDELVISIPSELKHCFEGVNNVILTIEGDKIVIFAERDGGVSNG</sequence>
<dbReference type="EMBL" id="CP001857">
    <property type="protein sequence ID" value="ADB58743.1"/>
    <property type="molecule type" value="Genomic_DNA"/>
</dbReference>
<dbReference type="STRING" id="572546.Arcpr_1697"/>